<evidence type="ECO:0000313" key="1">
    <source>
        <dbReference type="EMBL" id="CAF1541152.1"/>
    </source>
</evidence>
<name>A0A815VYN5_ADIRI</name>
<reference evidence="1" key="1">
    <citation type="submission" date="2021-02" db="EMBL/GenBank/DDBJ databases">
        <authorList>
            <person name="Nowell W R."/>
        </authorList>
    </citation>
    <scope>NUCLEOTIDE SEQUENCE</scope>
</reference>
<accession>A0A815VYN5</accession>
<comment type="caution">
    <text evidence="1">The sequence shown here is derived from an EMBL/GenBank/DDBJ whole genome shotgun (WGS) entry which is preliminary data.</text>
</comment>
<dbReference type="EMBL" id="CAJNOJ010001071">
    <property type="protein sequence ID" value="CAF1541152.1"/>
    <property type="molecule type" value="Genomic_DNA"/>
</dbReference>
<evidence type="ECO:0000313" key="3">
    <source>
        <dbReference type="Proteomes" id="UP000663828"/>
    </source>
</evidence>
<evidence type="ECO:0000313" key="4">
    <source>
        <dbReference type="Proteomes" id="UP000663852"/>
    </source>
</evidence>
<dbReference type="EMBL" id="CAJNOR010005114">
    <property type="protein sequence ID" value="CAF1546085.1"/>
    <property type="molecule type" value="Genomic_DNA"/>
</dbReference>
<proteinExistence type="predicted"/>
<dbReference type="Proteomes" id="UP000663852">
    <property type="component" value="Unassembled WGS sequence"/>
</dbReference>
<protein>
    <submittedName>
        <fullName evidence="1">Uncharacterized protein</fullName>
    </submittedName>
</protein>
<organism evidence="1 4">
    <name type="scientific">Adineta ricciae</name>
    <name type="common">Rotifer</name>
    <dbReference type="NCBI Taxonomy" id="249248"/>
    <lineage>
        <taxon>Eukaryota</taxon>
        <taxon>Metazoa</taxon>
        <taxon>Spiralia</taxon>
        <taxon>Gnathifera</taxon>
        <taxon>Rotifera</taxon>
        <taxon>Eurotatoria</taxon>
        <taxon>Bdelloidea</taxon>
        <taxon>Adinetida</taxon>
        <taxon>Adinetidae</taxon>
        <taxon>Adineta</taxon>
    </lineage>
</organism>
<sequence>MVILDATDHQVIREFYNLNLSKNQITRTRHIWQATKQQMMTGNNIALLEKRRLILTSLQSPIDHVHAIQGKKPKWHEFLYDIIHTRRLHMIKRANYIKERRSTITLELNEGILPVHEYSE</sequence>
<evidence type="ECO:0000313" key="2">
    <source>
        <dbReference type="EMBL" id="CAF1546085.1"/>
    </source>
</evidence>
<keyword evidence="3" id="KW-1185">Reference proteome</keyword>
<gene>
    <name evidence="1" type="ORF">EDS130_LOCUS45327</name>
    <name evidence="2" type="ORF">XAT740_LOCUS42529</name>
</gene>
<dbReference type="AlphaFoldDB" id="A0A815VYN5"/>
<dbReference type="Proteomes" id="UP000663828">
    <property type="component" value="Unassembled WGS sequence"/>
</dbReference>